<protein>
    <submittedName>
        <fullName evidence="1">Uncharacterized protein</fullName>
    </submittedName>
</protein>
<dbReference type="EMBL" id="AZEU01000133">
    <property type="protein sequence ID" value="KRL45184.1"/>
    <property type="molecule type" value="Genomic_DNA"/>
</dbReference>
<dbReference type="AlphaFoldDB" id="A0A0R1QJZ1"/>
<evidence type="ECO:0000313" key="2">
    <source>
        <dbReference type="Proteomes" id="UP000051790"/>
    </source>
</evidence>
<name>A0A0R1QJZ1_9LACO</name>
<reference evidence="1 2" key="1">
    <citation type="journal article" date="2015" name="Genome Announc.">
        <title>Expanding the biotechnology potential of lactobacilli through comparative genomics of 213 strains and associated genera.</title>
        <authorList>
            <person name="Sun Z."/>
            <person name="Harris H.M."/>
            <person name="McCann A."/>
            <person name="Guo C."/>
            <person name="Argimon S."/>
            <person name="Zhang W."/>
            <person name="Yang X."/>
            <person name="Jeffery I.B."/>
            <person name="Cooney J.C."/>
            <person name="Kagawa T.F."/>
            <person name="Liu W."/>
            <person name="Song Y."/>
            <person name="Salvetti E."/>
            <person name="Wrobel A."/>
            <person name="Rasinkangas P."/>
            <person name="Parkhill J."/>
            <person name="Rea M.C."/>
            <person name="O'Sullivan O."/>
            <person name="Ritari J."/>
            <person name="Douillard F.P."/>
            <person name="Paul Ross R."/>
            <person name="Yang R."/>
            <person name="Briner A.E."/>
            <person name="Felis G.E."/>
            <person name="de Vos W.M."/>
            <person name="Barrangou R."/>
            <person name="Klaenhammer T.R."/>
            <person name="Caufield P.W."/>
            <person name="Cui Y."/>
            <person name="Zhang H."/>
            <person name="O'Toole P.W."/>
        </authorList>
    </citation>
    <scope>NUCLEOTIDE SEQUENCE [LARGE SCALE GENOMIC DNA]</scope>
    <source>
        <strain evidence="1 2">DSM 13343</strain>
    </source>
</reference>
<keyword evidence="2" id="KW-1185">Reference proteome</keyword>
<sequence length="53" mass="6222">MKKLMKDFKPLIEYNARYGRAHIDEDESQSLYLLVFIMIQAFDLDLYLNGGGH</sequence>
<dbReference type="Proteomes" id="UP000051790">
    <property type="component" value="Unassembled WGS sequence"/>
</dbReference>
<gene>
    <name evidence="1" type="ORF">FD01_GL000826</name>
</gene>
<comment type="caution">
    <text evidence="1">The sequence shown here is derived from an EMBL/GenBank/DDBJ whole genome shotgun (WGS) entry which is preliminary data.</text>
</comment>
<proteinExistence type="predicted"/>
<organism evidence="1 2">
    <name type="scientific">Lacticaseibacillus manihotivorans DSM 13343 = JCM 12514</name>
    <dbReference type="NCBI Taxonomy" id="1423769"/>
    <lineage>
        <taxon>Bacteria</taxon>
        <taxon>Bacillati</taxon>
        <taxon>Bacillota</taxon>
        <taxon>Bacilli</taxon>
        <taxon>Lactobacillales</taxon>
        <taxon>Lactobacillaceae</taxon>
        <taxon>Lacticaseibacillus</taxon>
    </lineage>
</organism>
<accession>A0A0R1QJZ1</accession>
<evidence type="ECO:0000313" key="1">
    <source>
        <dbReference type="EMBL" id="KRL45184.1"/>
    </source>
</evidence>
<dbReference type="PATRIC" id="fig|1423769.4.peg.884"/>